<reference evidence="4 5" key="1">
    <citation type="submission" date="2020-08" db="EMBL/GenBank/DDBJ databases">
        <title>Plant Genome Project.</title>
        <authorList>
            <person name="Zhang R.-G."/>
        </authorList>
    </citation>
    <scope>NUCLEOTIDE SEQUENCE [LARGE SCALE GENOMIC DNA]</scope>
    <source>
        <tissue evidence="4">Rhizome</tissue>
    </source>
</reference>
<dbReference type="Pfam" id="PF00622">
    <property type="entry name" value="SPRY"/>
    <property type="match status" value="1"/>
</dbReference>
<protein>
    <recommendedName>
        <fullName evidence="3">SPRY domain-containing protein</fullName>
    </recommendedName>
</protein>
<evidence type="ECO:0000256" key="1">
    <source>
        <dbReference type="SAM" id="MobiDB-lite"/>
    </source>
</evidence>
<gene>
    <name evidence="4" type="ORF">ZIOFF_052642</name>
</gene>
<dbReference type="InterPro" id="IPR013320">
    <property type="entry name" value="ConA-like_dom_sf"/>
</dbReference>
<evidence type="ECO:0000259" key="3">
    <source>
        <dbReference type="Pfam" id="PF00622"/>
    </source>
</evidence>
<accession>A0A8J5G4B2</accession>
<dbReference type="AlphaFoldDB" id="A0A8J5G4B2"/>
<feature type="domain" description="SPRY" evidence="3">
    <location>
        <begin position="375"/>
        <end position="485"/>
    </location>
</feature>
<name>A0A8J5G4B2_ZINOF</name>
<feature type="compositionally biased region" description="Polar residues" evidence="1">
    <location>
        <begin position="1"/>
        <end position="11"/>
    </location>
</feature>
<dbReference type="InterPro" id="IPR043136">
    <property type="entry name" value="B30.2/SPRY_sf"/>
</dbReference>
<dbReference type="Proteomes" id="UP000734854">
    <property type="component" value="Unassembled WGS sequence"/>
</dbReference>
<feature type="transmembrane region" description="Helical" evidence="2">
    <location>
        <begin position="117"/>
        <end position="139"/>
    </location>
</feature>
<dbReference type="EMBL" id="JACMSC010000014">
    <property type="protein sequence ID" value="KAG6491304.1"/>
    <property type="molecule type" value="Genomic_DNA"/>
</dbReference>
<keyword evidence="2" id="KW-1133">Transmembrane helix</keyword>
<keyword evidence="5" id="KW-1185">Reference proteome</keyword>
<dbReference type="InterPro" id="IPR003877">
    <property type="entry name" value="SPRY_dom"/>
</dbReference>
<keyword evidence="2" id="KW-0472">Membrane</keyword>
<dbReference type="Gene3D" id="2.60.120.920">
    <property type="match status" value="1"/>
</dbReference>
<feature type="region of interest" description="Disordered" evidence="1">
    <location>
        <begin position="1"/>
        <end position="37"/>
    </location>
</feature>
<organism evidence="4 5">
    <name type="scientific">Zingiber officinale</name>
    <name type="common">Ginger</name>
    <name type="synonym">Amomum zingiber</name>
    <dbReference type="NCBI Taxonomy" id="94328"/>
    <lineage>
        <taxon>Eukaryota</taxon>
        <taxon>Viridiplantae</taxon>
        <taxon>Streptophyta</taxon>
        <taxon>Embryophyta</taxon>
        <taxon>Tracheophyta</taxon>
        <taxon>Spermatophyta</taxon>
        <taxon>Magnoliopsida</taxon>
        <taxon>Liliopsida</taxon>
        <taxon>Zingiberales</taxon>
        <taxon>Zingiberaceae</taxon>
        <taxon>Zingiber</taxon>
    </lineage>
</organism>
<evidence type="ECO:0000313" key="4">
    <source>
        <dbReference type="EMBL" id="KAG6491304.1"/>
    </source>
</evidence>
<dbReference type="PANTHER" id="PTHR44991">
    <property type="entry name" value="IMMUNOGLOBULIN SUPERFAMILY MEMBER 5"/>
    <property type="match status" value="1"/>
</dbReference>
<keyword evidence="2" id="KW-0812">Transmembrane</keyword>
<dbReference type="PANTHER" id="PTHR44991:SF1">
    <property type="entry name" value="IMMUNOGLOBULIN SUPERFAMILY MEMBER 5"/>
    <property type="match status" value="1"/>
</dbReference>
<sequence>MPTTPFPTLTADTKHSSGAEHPISPFPSSPSSRFLPHAPSHHRQLSIDEAIILLSSLPEICYPIRLLHIASSSSEGNPMPPPIAYDPSPLIFSHRPIIVVPLSLLLLQPDVDSQMRLWVKILPPAIAAAAAVLLFLILWRRRRNRRLLSAADTPRLPQSASKARSQSLHAGIAKLQFAYRSSTGRKASFLFHHLHYDHELAGEAPSRFDWEDHPRLEEEAVEHGWSRFVFAGCWPQDAAAQGSGEGSGGDVDANWEVLPGSSEFSQTVWLRPRGRRGSPLALRGEGAAATARMLLPLPGPRLGLSSFPQEAYFEVTVLCLKPTPPPPSGTSKRTKSTDAGKETDCAKLIAEISNPFAADQPPIPQPNACAKEEGQDTTLSLGLAHGGALPSGSFSGTYPGSIGFHSNGSVHLDGKKLIFESEKAEWAEANRVIGCGFDPRKKKVFFTVDSQLVHVVHCHSDMYKAPLFPVLGSNADAMILVNLGQSRFKYQPANAYRTPNPRFVRSSSVNDAAAAAAAISDDDSLELFSMGRIDAHWFDAAKKSQSASKKSQTADADADSDLFEISLQI</sequence>
<comment type="caution">
    <text evidence="4">The sequence shown here is derived from an EMBL/GenBank/DDBJ whole genome shotgun (WGS) entry which is preliminary data.</text>
</comment>
<evidence type="ECO:0000256" key="2">
    <source>
        <dbReference type="SAM" id="Phobius"/>
    </source>
</evidence>
<dbReference type="InterPro" id="IPR044736">
    <property type="entry name" value="Gid1/RanBPM/SPLA_SPRY"/>
</dbReference>
<dbReference type="CDD" id="cd12885">
    <property type="entry name" value="SPRY_RanBP_like"/>
    <property type="match status" value="1"/>
</dbReference>
<proteinExistence type="predicted"/>
<dbReference type="SUPFAM" id="SSF49899">
    <property type="entry name" value="Concanavalin A-like lectins/glucanases"/>
    <property type="match status" value="1"/>
</dbReference>
<evidence type="ECO:0000313" key="5">
    <source>
        <dbReference type="Proteomes" id="UP000734854"/>
    </source>
</evidence>